<dbReference type="Pfam" id="PF02984">
    <property type="entry name" value="Cyclin_C"/>
    <property type="match status" value="1"/>
</dbReference>
<evidence type="ECO:0000313" key="14">
    <source>
        <dbReference type="Proteomes" id="UP000085678"/>
    </source>
</evidence>
<protein>
    <recommendedName>
        <fullName evidence="4">Cyclin-F</fullName>
    </recommendedName>
</protein>
<evidence type="ECO:0000256" key="1">
    <source>
        <dbReference type="ARBA" id="ARBA00004114"/>
    </source>
</evidence>
<dbReference type="Proteomes" id="UP000085678">
    <property type="component" value="Unplaced"/>
</dbReference>
<dbReference type="InterPro" id="IPR013763">
    <property type="entry name" value="Cyclin-like_dom"/>
</dbReference>
<feature type="compositionally biased region" description="Low complexity" evidence="12">
    <location>
        <begin position="685"/>
        <end position="701"/>
    </location>
</feature>
<sequence>MKVVKEFGKCKLVLQRHMRSMSLNMASQKPRTRSDCTIWSLPEEILLLLLQGLHIKDLLNMAAVHSYFRDLIYSHTSLWAGINFDETWPSIPNLKHFERSASSGNIEALIKLGVAYLYNEGFPGDFEGKRITSNGEQAAAMFCQVESLTPEISPFTWLFIRPPWSTAGACCKEYVFKNMKSICEKDPSCKVQLCLAHTLQLFDDEEHAQEAKVYLEKAASQHSPVAAYQLWQCNQKTKAFDVASQLKSIRMLRDIASKGQLEAQLSLCHLYADGKYGGISEAQAAGFMKEFVQSTKPSDIHDIFRWNYDITNSMRYILVDWLVEVASMKDFSSLTLHVAISVVDRFISRHMMTKSKLQLLGVAAMVVCSRYLGKDIITIREAAWLTDNTYKYEDVVRMMGEILATLKGDLRVVTIFDLVGMLGRIVDLDQRVQCLAEYICELTLLHTDLSSYTKAEVAASCVLLARVANKLDYPVFVTVIYLVFSQDTPWPSKMTEFTGFSVEDLTKCTIHIHEKCFMEGSLVDHREVKLQAVKQRYTEEKFYKISEFEMMGCDELCAVLGVDEHLFIGRELRIRFKTTKDLIMSPSRNKHRVQGRPCKAPINADREKAATPTFEEASGLLDYFNESGMSGYFGDKEDEGDSYMDVEDPDDPDLMSLFCPDTFSTSDNQAMSSFVHFSDLSAIRSSSPSSTSSEPQSGTASRAFQPILVGGEVTDRVTVRRRGSPSYAFSIEDVASSSNFSLADVSIESGVSSHSVNHSSCREAGKHMAVASPSAALKLSDSVFDSGVSFTSQSGFTVHQDDSTAGDVQGASGFHHYDTRSQRQRRLSSHAQTDHVQHIPDRSALRTLSNQMDVTVTQNENRKGSEKRKSPQNMGNENKTYVMSF</sequence>
<dbReference type="OrthoDB" id="5590282at2759"/>
<dbReference type="AlphaFoldDB" id="A0A1S3IP09"/>
<evidence type="ECO:0000256" key="10">
    <source>
        <dbReference type="ARBA" id="ARBA00023306"/>
    </source>
</evidence>
<dbReference type="CDD" id="cd20522">
    <property type="entry name" value="CYCLIN_CCNF_rpt2"/>
    <property type="match status" value="1"/>
</dbReference>
<dbReference type="SMART" id="SM00385">
    <property type="entry name" value="CYCLIN"/>
    <property type="match status" value="2"/>
</dbReference>
<dbReference type="PROSITE" id="PS00292">
    <property type="entry name" value="CYCLINS"/>
    <property type="match status" value="1"/>
</dbReference>
<dbReference type="InterPro" id="IPR006671">
    <property type="entry name" value="Cyclin_N"/>
</dbReference>
<dbReference type="RefSeq" id="XP_013399274.1">
    <property type="nucleotide sequence ID" value="XM_013543820.1"/>
</dbReference>
<evidence type="ECO:0000256" key="5">
    <source>
        <dbReference type="ARBA" id="ARBA00022490"/>
    </source>
</evidence>
<evidence type="ECO:0000256" key="3">
    <source>
        <dbReference type="ARBA" id="ARBA00006955"/>
    </source>
</evidence>
<evidence type="ECO:0000256" key="4">
    <source>
        <dbReference type="ARBA" id="ARBA00019493"/>
    </source>
</evidence>
<keyword evidence="14" id="KW-1185">Reference proteome</keyword>
<dbReference type="CDD" id="cd22082">
    <property type="entry name" value="F-box_FBXO1"/>
    <property type="match status" value="1"/>
</dbReference>
<dbReference type="KEGG" id="lak:106165568"/>
<dbReference type="Pfam" id="PF12937">
    <property type="entry name" value="F-box-like"/>
    <property type="match status" value="1"/>
</dbReference>
<dbReference type="Pfam" id="PF00134">
    <property type="entry name" value="Cyclin_N"/>
    <property type="match status" value="1"/>
</dbReference>
<organism evidence="14 16">
    <name type="scientific">Lingula anatina</name>
    <name type="common">Brachiopod</name>
    <name type="synonym">Lingula unguis</name>
    <dbReference type="NCBI Taxonomy" id="7574"/>
    <lineage>
        <taxon>Eukaryota</taxon>
        <taxon>Metazoa</taxon>
        <taxon>Spiralia</taxon>
        <taxon>Lophotrochozoa</taxon>
        <taxon>Brachiopoda</taxon>
        <taxon>Linguliformea</taxon>
        <taxon>Lingulata</taxon>
        <taxon>Lingulida</taxon>
        <taxon>Linguloidea</taxon>
        <taxon>Lingulidae</taxon>
        <taxon>Lingula</taxon>
    </lineage>
</organism>
<feature type="domain" description="F-box" evidence="13">
    <location>
        <begin position="35"/>
        <end position="82"/>
    </location>
</feature>
<dbReference type="SUPFAM" id="SSF47954">
    <property type="entry name" value="Cyclin-like"/>
    <property type="match status" value="2"/>
</dbReference>
<dbReference type="CDD" id="cd20521">
    <property type="entry name" value="CYCLIN_CCNF_rpt1"/>
    <property type="match status" value="1"/>
</dbReference>
<evidence type="ECO:0000256" key="7">
    <source>
        <dbReference type="ARBA" id="ARBA00022776"/>
    </source>
</evidence>
<feature type="compositionally biased region" description="Basic and acidic residues" evidence="12">
    <location>
        <begin position="860"/>
        <end position="869"/>
    </location>
</feature>
<dbReference type="InterPro" id="IPR004367">
    <property type="entry name" value="Cyclin_C-dom"/>
</dbReference>
<evidence type="ECO:0000256" key="8">
    <source>
        <dbReference type="ARBA" id="ARBA00023127"/>
    </source>
</evidence>
<dbReference type="InterPro" id="IPR001810">
    <property type="entry name" value="F-box_dom"/>
</dbReference>
<keyword evidence="10" id="KW-0131">Cell cycle</keyword>
<reference evidence="15 16" key="1">
    <citation type="submission" date="2025-04" db="UniProtKB">
        <authorList>
            <consortium name="RefSeq"/>
        </authorList>
    </citation>
    <scope>IDENTIFICATION</scope>
    <source>
        <tissue evidence="15 16">Gonads</tissue>
    </source>
</reference>
<dbReference type="PROSITE" id="PS50181">
    <property type="entry name" value="FBOX"/>
    <property type="match status" value="1"/>
</dbReference>
<keyword evidence="8 11" id="KW-0195">Cyclin</keyword>
<dbReference type="Gene3D" id="1.25.40.10">
    <property type="entry name" value="Tetratricopeptide repeat domain"/>
    <property type="match status" value="1"/>
</dbReference>
<name>A0A1S3IP09_LINAN</name>
<keyword evidence="9" id="KW-0206">Cytoskeleton</keyword>
<proteinExistence type="inferred from homology"/>
<evidence type="ECO:0000256" key="6">
    <source>
        <dbReference type="ARBA" id="ARBA00022618"/>
    </source>
</evidence>
<evidence type="ECO:0000313" key="15">
    <source>
        <dbReference type="RefSeq" id="XP_013399273.1"/>
    </source>
</evidence>
<keyword evidence="6" id="KW-0132">Cell division</keyword>
<dbReference type="RefSeq" id="XP_013399273.1">
    <property type="nucleotide sequence ID" value="XM_013543819.1"/>
</dbReference>
<gene>
    <name evidence="15 16" type="primary">LOC106165568</name>
</gene>
<evidence type="ECO:0000259" key="13">
    <source>
        <dbReference type="PROSITE" id="PS50181"/>
    </source>
</evidence>
<dbReference type="InterPro" id="IPR036047">
    <property type="entry name" value="F-box-like_dom_sf"/>
</dbReference>
<evidence type="ECO:0000256" key="9">
    <source>
        <dbReference type="ARBA" id="ARBA00023212"/>
    </source>
</evidence>
<dbReference type="GO" id="GO:0048471">
    <property type="term" value="C:perinuclear region of cytoplasm"/>
    <property type="evidence" value="ECO:0007669"/>
    <property type="project" value="UniProtKB-SubCell"/>
</dbReference>
<evidence type="ECO:0000256" key="12">
    <source>
        <dbReference type="SAM" id="MobiDB-lite"/>
    </source>
</evidence>
<dbReference type="PANTHER" id="PTHR10177">
    <property type="entry name" value="CYCLINS"/>
    <property type="match status" value="1"/>
</dbReference>
<evidence type="ECO:0000256" key="2">
    <source>
        <dbReference type="ARBA" id="ARBA00004556"/>
    </source>
</evidence>
<feature type="region of interest" description="Disordered" evidence="12">
    <location>
        <begin position="685"/>
        <end position="705"/>
    </location>
</feature>
<dbReference type="InterPro" id="IPR048258">
    <property type="entry name" value="Cyclins_cyclin-box"/>
</dbReference>
<dbReference type="InterPro" id="IPR036915">
    <property type="entry name" value="Cyclin-like_sf"/>
</dbReference>
<dbReference type="FunFam" id="1.10.472.10:FF:000038">
    <property type="entry name" value="Cyclin F"/>
    <property type="match status" value="1"/>
</dbReference>
<dbReference type="GeneID" id="106165568"/>
<accession>A0A1S3IP09</accession>
<keyword evidence="5" id="KW-0963">Cytoplasm</keyword>
<dbReference type="Gene3D" id="1.10.472.10">
    <property type="entry name" value="Cyclin-like"/>
    <property type="match status" value="2"/>
</dbReference>
<dbReference type="STRING" id="7574.A0A1S3IP09"/>
<comment type="similarity">
    <text evidence="3">Belongs to the cyclin family. Cyclin AB subfamily.</text>
</comment>
<evidence type="ECO:0000256" key="11">
    <source>
        <dbReference type="RuleBase" id="RU000383"/>
    </source>
</evidence>
<feature type="compositionally biased region" description="Polar residues" evidence="12">
    <location>
        <begin position="871"/>
        <end position="885"/>
    </location>
</feature>
<feature type="region of interest" description="Disordered" evidence="12">
    <location>
        <begin position="856"/>
        <end position="885"/>
    </location>
</feature>
<dbReference type="InterPro" id="IPR039361">
    <property type="entry name" value="Cyclin"/>
</dbReference>
<dbReference type="SUPFAM" id="SSF81383">
    <property type="entry name" value="F-box domain"/>
    <property type="match status" value="1"/>
</dbReference>
<dbReference type="SMART" id="SM01332">
    <property type="entry name" value="Cyclin_C"/>
    <property type="match status" value="1"/>
</dbReference>
<dbReference type="GO" id="GO:0005814">
    <property type="term" value="C:centriole"/>
    <property type="evidence" value="ECO:0007669"/>
    <property type="project" value="UniProtKB-SubCell"/>
</dbReference>
<keyword evidence="7" id="KW-0498">Mitosis</keyword>
<dbReference type="GO" id="GO:0051301">
    <property type="term" value="P:cell division"/>
    <property type="evidence" value="ECO:0007669"/>
    <property type="project" value="UniProtKB-KW"/>
</dbReference>
<comment type="subcellular location">
    <subcellularLocation>
        <location evidence="1">Cytoplasm</location>
        <location evidence="1">Cytoskeleton</location>
        <location evidence="1">Microtubule organizing center</location>
        <location evidence="1">Centrosome</location>
        <location evidence="1">Centriole</location>
    </subcellularLocation>
    <subcellularLocation>
        <location evidence="2">Cytoplasm</location>
        <location evidence="2">Perinuclear region</location>
    </subcellularLocation>
</comment>
<dbReference type="InterPro" id="IPR011990">
    <property type="entry name" value="TPR-like_helical_dom_sf"/>
</dbReference>
<evidence type="ECO:0000313" key="16">
    <source>
        <dbReference type="RefSeq" id="XP_013399274.1"/>
    </source>
</evidence>